<organism evidence="2 3">
    <name type="scientific">Paspalum notatum var. saurae</name>
    <dbReference type="NCBI Taxonomy" id="547442"/>
    <lineage>
        <taxon>Eukaryota</taxon>
        <taxon>Viridiplantae</taxon>
        <taxon>Streptophyta</taxon>
        <taxon>Embryophyta</taxon>
        <taxon>Tracheophyta</taxon>
        <taxon>Spermatophyta</taxon>
        <taxon>Magnoliopsida</taxon>
        <taxon>Liliopsida</taxon>
        <taxon>Poales</taxon>
        <taxon>Poaceae</taxon>
        <taxon>PACMAD clade</taxon>
        <taxon>Panicoideae</taxon>
        <taxon>Andropogonodae</taxon>
        <taxon>Paspaleae</taxon>
        <taxon>Paspalinae</taxon>
        <taxon>Paspalum</taxon>
    </lineage>
</organism>
<name>A0AAQ3UTY1_PASNO</name>
<feature type="domain" description="Reverse transcriptase zinc-binding" evidence="1">
    <location>
        <begin position="65"/>
        <end position="101"/>
    </location>
</feature>
<dbReference type="EMBL" id="CP144754">
    <property type="protein sequence ID" value="WVZ98403.1"/>
    <property type="molecule type" value="Genomic_DNA"/>
</dbReference>
<evidence type="ECO:0000313" key="2">
    <source>
        <dbReference type="EMBL" id="WVZ98403.1"/>
    </source>
</evidence>
<dbReference type="InterPro" id="IPR026960">
    <property type="entry name" value="RVT-Znf"/>
</dbReference>
<gene>
    <name evidence="2" type="ORF">U9M48_043853</name>
</gene>
<sequence length="166" mass="19333">MGFRWQIRDGKRVKFWEDNWSSTFSLATQFWNLYVVVNEKSGTVADLWDGENLKCTFRRTVSDALFNNCLWELKVPPQVHFFLWLLVNNKVLTRDNLGKRKKLQMWKLEEHGNSDAVDLEDGPKLNNALSRIKKTGALLSARDVEGENQEGSNQVMKDFRIAELKI</sequence>
<evidence type="ECO:0000313" key="3">
    <source>
        <dbReference type="Proteomes" id="UP001341281"/>
    </source>
</evidence>
<accession>A0AAQ3UTY1</accession>
<reference evidence="2 3" key="1">
    <citation type="submission" date="2024-02" db="EMBL/GenBank/DDBJ databases">
        <title>High-quality chromosome-scale genome assembly of Pensacola bahiagrass (Paspalum notatum Flugge var. saurae).</title>
        <authorList>
            <person name="Vega J.M."/>
            <person name="Podio M."/>
            <person name="Orjuela J."/>
            <person name="Siena L.A."/>
            <person name="Pessino S.C."/>
            <person name="Combes M.C."/>
            <person name="Mariac C."/>
            <person name="Albertini E."/>
            <person name="Pupilli F."/>
            <person name="Ortiz J.P.A."/>
            <person name="Leblanc O."/>
        </authorList>
    </citation>
    <scope>NUCLEOTIDE SEQUENCE [LARGE SCALE GENOMIC DNA]</scope>
    <source>
        <strain evidence="2">R1</strain>
        <tissue evidence="2">Leaf</tissue>
    </source>
</reference>
<proteinExistence type="predicted"/>
<dbReference type="AlphaFoldDB" id="A0AAQ3UTY1"/>
<keyword evidence="3" id="KW-1185">Reference proteome</keyword>
<dbReference type="Proteomes" id="UP001341281">
    <property type="component" value="Chromosome 10"/>
</dbReference>
<dbReference type="Pfam" id="PF13966">
    <property type="entry name" value="zf-RVT"/>
    <property type="match status" value="1"/>
</dbReference>
<evidence type="ECO:0000259" key="1">
    <source>
        <dbReference type="Pfam" id="PF13966"/>
    </source>
</evidence>
<protein>
    <recommendedName>
        <fullName evidence="1">Reverse transcriptase zinc-binding domain-containing protein</fullName>
    </recommendedName>
</protein>